<proteinExistence type="predicted"/>
<dbReference type="Proteomes" id="UP000054399">
    <property type="component" value="Unassembled WGS sequence"/>
</dbReference>
<accession>A0ABR3C5S2</accession>
<comment type="caution">
    <text evidence="2">The sequence shown here is derived from an EMBL/GenBank/DDBJ whole genome shotgun (WGS) entry which is preliminary data.</text>
</comment>
<reference evidence="2 3" key="2">
    <citation type="submission" date="2024-01" db="EMBL/GenBank/DDBJ databases">
        <title>Comparative genomics of Cryptococcus and Kwoniella reveals pathogenesis evolution and contrasting modes of karyotype evolution via chromosome fusion or intercentromeric recombination.</title>
        <authorList>
            <person name="Coelho M.A."/>
            <person name="David-Palma M."/>
            <person name="Shea T."/>
            <person name="Bowers K."/>
            <person name="Mcginley-Smith S."/>
            <person name="Mohammad A.W."/>
            <person name="Gnirke A."/>
            <person name="Yurkov A.M."/>
            <person name="Nowrousian M."/>
            <person name="Sun S."/>
            <person name="Cuomo C.A."/>
            <person name="Heitman J."/>
        </authorList>
    </citation>
    <scope>NUCLEOTIDE SEQUENCE [LARGE SCALE GENOMIC DNA]</scope>
    <source>
        <strain evidence="2 3">IND107</strain>
    </source>
</reference>
<evidence type="ECO:0000313" key="2">
    <source>
        <dbReference type="EMBL" id="KAL0255972.1"/>
    </source>
</evidence>
<gene>
    <name evidence="2" type="ORF">I308_100783</name>
</gene>
<feature type="region of interest" description="Disordered" evidence="1">
    <location>
        <begin position="1"/>
        <end position="29"/>
    </location>
</feature>
<sequence length="115" mass="13153">MRRDEAAEKEEQRILEQSEIEMHQETGTETSNACVVHLSSLSPIPVSEVVLGLFRLPNCWEGSEKPQRRGFICNVPIKVLAKGHGILHFLWPRMFEGFRGEERPATQTANTKPRR</sequence>
<keyword evidence="3" id="KW-1185">Reference proteome</keyword>
<evidence type="ECO:0000256" key="1">
    <source>
        <dbReference type="SAM" id="MobiDB-lite"/>
    </source>
</evidence>
<dbReference type="EMBL" id="ATAM02000001">
    <property type="protein sequence ID" value="KAL0255972.1"/>
    <property type="molecule type" value="Genomic_DNA"/>
</dbReference>
<feature type="compositionally biased region" description="Basic and acidic residues" evidence="1">
    <location>
        <begin position="1"/>
        <end position="26"/>
    </location>
</feature>
<dbReference type="GeneID" id="91987641"/>
<protein>
    <submittedName>
        <fullName evidence="2">Uncharacterized protein</fullName>
    </submittedName>
</protein>
<dbReference type="RefSeq" id="XP_066617249.1">
    <property type="nucleotide sequence ID" value="XM_066755348.1"/>
</dbReference>
<name>A0ABR3C5S2_9TREE</name>
<reference evidence="3" key="1">
    <citation type="submission" date="2015-01" db="EMBL/GenBank/DDBJ databases">
        <title>The Genome Sequence of Cryptococcus gattii MMRL2647.</title>
        <authorList>
            <consortium name="The Broad Institute Genomics Platform"/>
            <person name="Cuomo C."/>
            <person name="Litvintseva A."/>
            <person name="Chen Y."/>
            <person name="Heitman J."/>
            <person name="Sun S."/>
            <person name="Springer D."/>
            <person name="Dromer F."/>
            <person name="Young S."/>
            <person name="Zeng Q."/>
            <person name="Gargeya S."/>
            <person name="Abouelleil A."/>
            <person name="Alvarado L."/>
            <person name="Chapman S.B."/>
            <person name="Gainer-Dewar J."/>
            <person name="Goldberg J."/>
            <person name="Griggs A."/>
            <person name="Gujja S."/>
            <person name="Hansen M."/>
            <person name="Howarth C."/>
            <person name="Imamovic A."/>
            <person name="Larimer J."/>
            <person name="Murphy C."/>
            <person name="Naylor J."/>
            <person name="Pearson M."/>
            <person name="Priest M."/>
            <person name="Roberts A."/>
            <person name="Saif S."/>
            <person name="Shea T."/>
            <person name="Sykes S."/>
            <person name="Wortman J."/>
            <person name="Nusbaum C."/>
            <person name="Birren B."/>
        </authorList>
    </citation>
    <scope>NUCLEOTIDE SEQUENCE [LARGE SCALE GENOMIC DNA]</scope>
    <source>
        <strain evidence="3">IND107</strain>
    </source>
</reference>
<evidence type="ECO:0000313" key="3">
    <source>
        <dbReference type="Proteomes" id="UP000054399"/>
    </source>
</evidence>
<organism evidence="2 3">
    <name type="scientific">Cryptococcus tetragattii IND107</name>
    <dbReference type="NCBI Taxonomy" id="1296105"/>
    <lineage>
        <taxon>Eukaryota</taxon>
        <taxon>Fungi</taxon>
        <taxon>Dikarya</taxon>
        <taxon>Basidiomycota</taxon>
        <taxon>Agaricomycotina</taxon>
        <taxon>Tremellomycetes</taxon>
        <taxon>Tremellales</taxon>
        <taxon>Cryptococcaceae</taxon>
        <taxon>Cryptococcus</taxon>
        <taxon>Cryptococcus gattii species complex</taxon>
    </lineage>
</organism>